<evidence type="ECO:0000313" key="1">
    <source>
        <dbReference type="EMBL" id="MCY9228363.1"/>
    </source>
</evidence>
<dbReference type="RefSeq" id="WP_088110870.1">
    <property type="nucleotide sequence ID" value="NZ_CP127095.1"/>
</dbReference>
<evidence type="ECO:0000313" key="2">
    <source>
        <dbReference type="Proteomes" id="UP001066278"/>
    </source>
</evidence>
<sequence length="43" mass="5395">MYWIEWKENDELKSIVAEGFVEWAAILEDLYQKRLEHVEWKRL</sequence>
<gene>
    <name evidence="1" type="ORF">MOE99_03045</name>
</gene>
<dbReference type="EMBL" id="JALAXJ010000003">
    <property type="protein sequence ID" value="MCY9228363.1"/>
    <property type="molecule type" value="Genomic_DNA"/>
</dbReference>
<accession>A0A9Q4ERV6</accession>
<protein>
    <submittedName>
        <fullName evidence="1">Uncharacterized protein</fullName>
    </submittedName>
</protein>
<name>A0A9Q4ERV6_9BACI</name>
<reference evidence="1" key="1">
    <citation type="submission" date="2022-02" db="EMBL/GenBank/DDBJ databases">
        <title>Crop Bioprotection Bacillus Genome Sequencing.</title>
        <authorList>
            <person name="Dunlap C."/>
        </authorList>
    </citation>
    <scope>NUCLEOTIDE SEQUENCE</scope>
    <source>
        <strain evidence="1">T20C13</strain>
    </source>
</reference>
<proteinExistence type="predicted"/>
<dbReference type="AlphaFoldDB" id="A0A9Q4ERV6"/>
<dbReference type="Proteomes" id="UP001066278">
    <property type="component" value="Unassembled WGS sequence"/>
</dbReference>
<comment type="caution">
    <text evidence="1">The sequence shown here is derived from an EMBL/GenBank/DDBJ whole genome shotgun (WGS) entry which is preliminary data.</text>
</comment>
<organism evidence="1 2">
    <name type="scientific">Bacillus inaquosorum</name>
    <dbReference type="NCBI Taxonomy" id="483913"/>
    <lineage>
        <taxon>Bacteria</taxon>
        <taxon>Bacillati</taxon>
        <taxon>Bacillota</taxon>
        <taxon>Bacilli</taxon>
        <taxon>Bacillales</taxon>
        <taxon>Bacillaceae</taxon>
        <taxon>Bacillus</taxon>
    </lineage>
</organism>